<name>A0A9P6J7X5_MORAP</name>
<evidence type="ECO:0000256" key="1">
    <source>
        <dbReference type="ARBA" id="ARBA00004196"/>
    </source>
</evidence>
<dbReference type="InterPro" id="IPR050553">
    <property type="entry name" value="Thioredoxin_ResA/DsbE_sf"/>
</dbReference>
<dbReference type="Proteomes" id="UP000738359">
    <property type="component" value="Unassembled WGS sequence"/>
</dbReference>
<organism evidence="6 7">
    <name type="scientific">Mortierella alpina</name>
    <name type="common">Oleaginous fungus</name>
    <name type="synonym">Mortierella renispora</name>
    <dbReference type="NCBI Taxonomy" id="64518"/>
    <lineage>
        <taxon>Eukaryota</taxon>
        <taxon>Fungi</taxon>
        <taxon>Fungi incertae sedis</taxon>
        <taxon>Mucoromycota</taxon>
        <taxon>Mortierellomycotina</taxon>
        <taxon>Mortierellomycetes</taxon>
        <taxon>Mortierellales</taxon>
        <taxon>Mortierellaceae</taxon>
        <taxon>Mortierella</taxon>
    </lineage>
</organism>
<comment type="subcellular location">
    <subcellularLocation>
        <location evidence="1">Cell envelope</location>
    </subcellularLocation>
</comment>
<feature type="domain" description="Thioredoxin" evidence="5">
    <location>
        <begin position="52"/>
        <end position="207"/>
    </location>
</feature>
<dbReference type="GO" id="GO:0017004">
    <property type="term" value="P:cytochrome complex assembly"/>
    <property type="evidence" value="ECO:0007669"/>
    <property type="project" value="UniProtKB-KW"/>
</dbReference>
<dbReference type="PANTHER" id="PTHR42852:SF6">
    <property type="entry name" value="THIOL:DISULFIDE INTERCHANGE PROTEIN DSBE"/>
    <property type="match status" value="1"/>
</dbReference>
<dbReference type="Pfam" id="PF00085">
    <property type="entry name" value="Thioredoxin"/>
    <property type="match status" value="1"/>
</dbReference>
<evidence type="ECO:0000313" key="6">
    <source>
        <dbReference type="EMBL" id="KAF9964576.1"/>
    </source>
</evidence>
<dbReference type="SUPFAM" id="SSF52833">
    <property type="entry name" value="Thioredoxin-like"/>
    <property type="match status" value="1"/>
</dbReference>
<dbReference type="AlphaFoldDB" id="A0A9P6J7X5"/>
<evidence type="ECO:0000256" key="3">
    <source>
        <dbReference type="ARBA" id="ARBA00023157"/>
    </source>
</evidence>
<evidence type="ECO:0000313" key="7">
    <source>
        <dbReference type="Proteomes" id="UP000738359"/>
    </source>
</evidence>
<reference evidence="6" key="1">
    <citation type="journal article" date="2020" name="Fungal Divers.">
        <title>Resolving the Mortierellaceae phylogeny through synthesis of multi-gene phylogenetics and phylogenomics.</title>
        <authorList>
            <person name="Vandepol N."/>
            <person name="Liber J."/>
            <person name="Desiro A."/>
            <person name="Na H."/>
            <person name="Kennedy M."/>
            <person name="Barry K."/>
            <person name="Grigoriev I.V."/>
            <person name="Miller A.N."/>
            <person name="O'Donnell K."/>
            <person name="Stajich J.E."/>
            <person name="Bonito G."/>
        </authorList>
    </citation>
    <scope>NUCLEOTIDE SEQUENCE</scope>
    <source>
        <strain evidence="6">CK1249</strain>
    </source>
</reference>
<dbReference type="InterPro" id="IPR013766">
    <property type="entry name" value="Thioredoxin_domain"/>
</dbReference>
<gene>
    <name evidence="6" type="ORF">BGZ70_006248</name>
</gene>
<dbReference type="OrthoDB" id="2121326at2759"/>
<comment type="caution">
    <text evidence="6">The sequence shown here is derived from an EMBL/GenBank/DDBJ whole genome shotgun (WGS) entry which is preliminary data.</text>
</comment>
<sequence>MPPPPDIPLTETEALLIEAYNRILNEPFEDKYEDLWEDEPFDRAVEEFRVLAQEIGVDPNAVIAKCEHVSGPVFSSKHRVVLLDFWASWCDPCVQAGPDLSDLADEFNGRMAVVGINNESIFGETKSPKREYLEAFLDDHRDGFRYTIYLDNAEGDAKENVYKPAGYRGIPCVVLIFDGVVVYVGSPQESFRPTLEQVLRVAETEFVRED</sequence>
<dbReference type="PANTHER" id="PTHR42852">
    <property type="entry name" value="THIOL:DISULFIDE INTERCHANGE PROTEIN DSBE"/>
    <property type="match status" value="1"/>
</dbReference>
<protein>
    <recommendedName>
        <fullName evidence="5">Thioredoxin domain-containing protein</fullName>
    </recommendedName>
</protein>
<keyword evidence="2" id="KW-0201">Cytochrome c-type biogenesis</keyword>
<evidence type="ECO:0000256" key="2">
    <source>
        <dbReference type="ARBA" id="ARBA00022748"/>
    </source>
</evidence>
<evidence type="ECO:0000259" key="5">
    <source>
        <dbReference type="PROSITE" id="PS51352"/>
    </source>
</evidence>
<dbReference type="CDD" id="cd02966">
    <property type="entry name" value="TlpA_like_family"/>
    <property type="match status" value="1"/>
</dbReference>
<dbReference type="PROSITE" id="PS51352">
    <property type="entry name" value="THIOREDOXIN_2"/>
    <property type="match status" value="1"/>
</dbReference>
<keyword evidence="4" id="KW-0676">Redox-active center</keyword>
<evidence type="ECO:0000256" key="4">
    <source>
        <dbReference type="ARBA" id="ARBA00023284"/>
    </source>
</evidence>
<keyword evidence="7" id="KW-1185">Reference proteome</keyword>
<accession>A0A9P6J7X5</accession>
<proteinExistence type="predicted"/>
<dbReference type="InterPro" id="IPR036249">
    <property type="entry name" value="Thioredoxin-like_sf"/>
</dbReference>
<dbReference type="Gene3D" id="3.40.30.10">
    <property type="entry name" value="Glutaredoxin"/>
    <property type="match status" value="1"/>
</dbReference>
<dbReference type="EMBL" id="JAAAHY010000348">
    <property type="protein sequence ID" value="KAF9964576.1"/>
    <property type="molecule type" value="Genomic_DNA"/>
</dbReference>
<keyword evidence="3" id="KW-1015">Disulfide bond</keyword>